<dbReference type="AlphaFoldDB" id="A0A3R9WHB3"/>
<feature type="compositionally biased region" description="Basic and acidic residues" evidence="1">
    <location>
        <begin position="76"/>
        <end position="93"/>
    </location>
</feature>
<feature type="region of interest" description="Disordered" evidence="1">
    <location>
        <begin position="63"/>
        <end position="93"/>
    </location>
</feature>
<proteinExistence type="predicted"/>
<evidence type="ECO:0008006" key="4">
    <source>
        <dbReference type="Google" id="ProtNLM"/>
    </source>
</evidence>
<dbReference type="EMBL" id="RSDW01000001">
    <property type="protein sequence ID" value="RSL17217.1"/>
    <property type="molecule type" value="Genomic_DNA"/>
</dbReference>
<name>A0A3R9WHB3_9BACT</name>
<accession>A0A3R9WHB3</accession>
<protein>
    <recommendedName>
        <fullName evidence="4">YmgG-like glycine-zipper protein</fullName>
    </recommendedName>
</protein>
<dbReference type="Proteomes" id="UP000269669">
    <property type="component" value="Unassembled WGS sequence"/>
</dbReference>
<sequence length="93" mass="9492">MASLAQRTETQQQAHERAEREQTAKDHRHHTGAKIVGGSAAGGAVVGALAGGGKGALIGGAVGAGGGAIANKVRKDKAVDKREREESGYRQPH</sequence>
<feature type="region of interest" description="Disordered" evidence="1">
    <location>
        <begin position="1"/>
        <end position="40"/>
    </location>
</feature>
<reference evidence="2 3" key="1">
    <citation type="submission" date="2018-12" db="EMBL/GenBank/DDBJ databases">
        <title>Sequencing of bacterial isolates from soil warming experiment in Harvard Forest, Massachusetts, USA.</title>
        <authorList>
            <person name="Deangelis K."/>
        </authorList>
    </citation>
    <scope>NUCLEOTIDE SEQUENCE [LARGE SCALE GENOMIC DNA]</scope>
    <source>
        <strain evidence="2 3">EB153</strain>
    </source>
</reference>
<comment type="caution">
    <text evidence="2">The sequence shown here is derived from an EMBL/GenBank/DDBJ whole genome shotgun (WGS) entry which is preliminary data.</text>
</comment>
<keyword evidence="3" id="KW-1185">Reference proteome</keyword>
<organism evidence="2 3">
    <name type="scientific">Edaphobacter aggregans</name>
    <dbReference type="NCBI Taxonomy" id="570835"/>
    <lineage>
        <taxon>Bacteria</taxon>
        <taxon>Pseudomonadati</taxon>
        <taxon>Acidobacteriota</taxon>
        <taxon>Terriglobia</taxon>
        <taxon>Terriglobales</taxon>
        <taxon>Acidobacteriaceae</taxon>
        <taxon>Edaphobacter</taxon>
    </lineage>
</organism>
<evidence type="ECO:0000313" key="2">
    <source>
        <dbReference type="EMBL" id="RSL17217.1"/>
    </source>
</evidence>
<evidence type="ECO:0000256" key="1">
    <source>
        <dbReference type="SAM" id="MobiDB-lite"/>
    </source>
</evidence>
<feature type="compositionally biased region" description="Basic and acidic residues" evidence="1">
    <location>
        <begin position="14"/>
        <end position="25"/>
    </location>
</feature>
<evidence type="ECO:0000313" key="3">
    <source>
        <dbReference type="Proteomes" id="UP000269669"/>
    </source>
</evidence>
<dbReference type="RefSeq" id="WP_125485733.1">
    <property type="nucleotide sequence ID" value="NZ_RSDW01000001.1"/>
</dbReference>
<gene>
    <name evidence="2" type="ORF">EDE15_2747</name>
</gene>